<protein>
    <submittedName>
        <fullName evidence="1">Uncharacterized protein</fullName>
    </submittedName>
</protein>
<dbReference type="EMBL" id="JAAPAO010000455">
    <property type="protein sequence ID" value="KAF4659355.1"/>
    <property type="molecule type" value="Genomic_DNA"/>
</dbReference>
<reference evidence="1 2" key="1">
    <citation type="submission" date="2020-04" db="EMBL/GenBank/DDBJ databases">
        <title>Perkinsus chesapeaki whole genome sequence.</title>
        <authorList>
            <person name="Bogema D.R."/>
        </authorList>
    </citation>
    <scope>NUCLEOTIDE SEQUENCE [LARGE SCALE GENOMIC DNA]</scope>
    <source>
        <strain evidence="1">ATCC PRA-425</strain>
    </source>
</reference>
<keyword evidence="2" id="KW-1185">Reference proteome</keyword>
<proteinExistence type="predicted"/>
<accession>A0A7J6LJ92</accession>
<evidence type="ECO:0000313" key="2">
    <source>
        <dbReference type="Proteomes" id="UP000591131"/>
    </source>
</evidence>
<comment type="caution">
    <text evidence="1">The sequence shown here is derived from an EMBL/GenBank/DDBJ whole genome shotgun (WGS) entry which is preliminary data.</text>
</comment>
<sequence>MPCVTKYSIRGTLLEELGELVSNPPGYESKGDGKWASWRVCEGLKLKKSDLTDHQKAIDTKGKHMSEALPADNALKRVVQKHKADERQQLEDELRVVSPLADLEVTLAVEEIAVHKIPPLLQWAEKHGMVVIPHLWYK</sequence>
<gene>
    <name evidence="1" type="ORF">FOL47_007610</name>
</gene>
<dbReference type="AlphaFoldDB" id="A0A7J6LJ92"/>
<dbReference type="Proteomes" id="UP000591131">
    <property type="component" value="Unassembled WGS sequence"/>
</dbReference>
<name>A0A7J6LJ92_PERCH</name>
<organism evidence="1 2">
    <name type="scientific">Perkinsus chesapeaki</name>
    <name type="common">Clam parasite</name>
    <name type="synonym">Perkinsus andrewsi</name>
    <dbReference type="NCBI Taxonomy" id="330153"/>
    <lineage>
        <taxon>Eukaryota</taxon>
        <taxon>Sar</taxon>
        <taxon>Alveolata</taxon>
        <taxon>Perkinsozoa</taxon>
        <taxon>Perkinsea</taxon>
        <taxon>Perkinsida</taxon>
        <taxon>Perkinsidae</taxon>
        <taxon>Perkinsus</taxon>
    </lineage>
</organism>
<evidence type="ECO:0000313" key="1">
    <source>
        <dbReference type="EMBL" id="KAF4659355.1"/>
    </source>
</evidence>